<sequence>MLHVLFQILNFFYQLIIGCIKAILPYGILPRKDVKGKVILITGGGNGLGKNLAIAFGKLGSKVVLWDIDKKNLDLTIKQLKTLDVECHSFIVDVTNKDLIYETAKKVKETIGPVDILINNAGIANGKPFLQTTDEALKRIMDINIFSHFYTCKAFIPDMLERKTGHIVTMASLSGKVPALGIVDYSTTKFAAVGFSSALEEELKVLSNDKIKVTTICPYFIRTDIIANFDIQSIPMLPVLEPEEAVEIMMEGILTDQSQILLPKFCYILSLMYSLLPTKAFYTIVETKSLKDKFCELAGISSN</sequence>
<evidence type="ECO:0000256" key="2">
    <source>
        <dbReference type="ARBA" id="ARBA00006484"/>
    </source>
</evidence>
<evidence type="ECO:0000256" key="4">
    <source>
        <dbReference type="ARBA" id="ARBA00022857"/>
    </source>
</evidence>
<name>A0A0N5A6P0_PARTI</name>
<evidence type="ECO:0000313" key="13">
    <source>
        <dbReference type="Proteomes" id="UP000038045"/>
    </source>
</evidence>
<evidence type="ECO:0000256" key="12">
    <source>
        <dbReference type="RuleBase" id="RU000363"/>
    </source>
</evidence>
<dbReference type="GO" id="GO:0052650">
    <property type="term" value="F:all-trans-retinol dehydrogenase (NADP+) activity"/>
    <property type="evidence" value="ECO:0007669"/>
    <property type="project" value="UniProtKB-ARBA"/>
</dbReference>
<protein>
    <recommendedName>
        <fullName evidence="10">Short-chain dehydrogenase/reductase 3</fullName>
    </recommendedName>
    <alternativeName>
        <fullName evidence="11">Retinal short-chain dehydrogenase/reductase 1</fullName>
    </alternativeName>
</protein>
<dbReference type="PANTHER" id="PTHR24322:SF742">
    <property type="entry name" value="PROTEIN DHS-3"/>
    <property type="match status" value="1"/>
</dbReference>
<organism evidence="13 14">
    <name type="scientific">Parastrongyloides trichosuri</name>
    <name type="common">Possum-specific nematode worm</name>
    <dbReference type="NCBI Taxonomy" id="131310"/>
    <lineage>
        <taxon>Eukaryota</taxon>
        <taxon>Metazoa</taxon>
        <taxon>Ecdysozoa</taxon>
        <taxon>Nematoda</taxon>
        <taxon>Chromadorea</taxon>
        <taxon>Rhabditida</taxon>
        <taxon>Tylenchina</taxon>
        <taxon>Panagrolaimomorpha</taxon>
        <taxon>Strongyloidoidea</taxon>
        <taxon>Strongyloididae</taxon>
        <taxon>Parastrongyloides</taxon>
    </lineage>
</organism>
<dbReference type="InterPro" id="IPR002347">
    <property type="entry name" value="SDR_fam"/>
</dbReference>
<keyword evidence="13" id="KW-1185">Reference proteome</keyword>
<evidence type="ECO:0000256" key="1">
    <source>
        <dbReference type="ARBA" id="ARBA00004141"/>
    </source>
</evidence>
<proteinExistence type="inferred from homology"/>
<comment type="similarity">
    <text evidence="2 12">Belongs to the short-chain dehydrogenases/reductases (SDR) family.</text>
</comment>
<dbReference type="WBParaSite" id="PTRK_0001766200.1">
    <property type="protein sequence ID" value="PTRK_0001766200.1"/>
    <property type="gene ID" value="PTRK_0001766200"/>
</dbReference>
<keyword evidence="4" id="KW-0521">NADP</keyword>
<dbReference type="Pfam" id="PF00106">
    <property type="entry name" value="adh_short"/>
    <property type="match status" value="1"/>
</dbReference>
<dbReference type="SUPFAM" id="SSF51735">
    <property type="entry name" value="NAD(P)-binding Rossmann-fold domains"/>
    <property type="match status" value="1"/>
</dbReference>
<dbReference type="AlphaFoldDB" id="A0A0N5A6P0"/>
<evidence type="ECO:0000256" key="7">
    <source>
        <dbReference type="ARBA" id="ARBA00023098"/>
    </source>
</evidence>
<evidence type="ECO:0000256" key="8">
    <source>
        <dbReference type="ARBA" id="ARBA00023136"/>
    </source>
</evidence>
<evidence type="ECO:0000256" key="9">
    <source>
        <dbReference type="ARBA" id="ARBA00059620"/>
    </source>
</evidence>
<dbReference type="GO" id="GO:0005811">
    <property type="term" value="C:lipid droplet"/>
    <property type="evidence" value="ECO:0007669"/>
    <property type="project" value="TreeGrafter"/>
</dbReference>
<dbReference type="Gene3D" id="3.40.50.720">
    <property type="entry name" value="NAD(P)-binding Rossmann-like Domain"/>
    <property type="match status" value="1"/>
</dbReference>
<keyword evidence="3" id="KW-0812">Transmembrane</keyword>
<evidence type="ECO:0000256" key="6">
    <source>
        <dbReference type="ARBA" id="ARBA00023002"/>
    </source>
</evidence>
<evidence type="ECO:0000313" key="14">
    <source>
        <dbReference type="WBParaSite" id="PTRK_0001766200.1"/>
    </source>
</evidence>
<evidence type="ECO:0000256" key="11">
    <source>
        <dbReference type="ARBA" id="ARBA00082544"/>
    </source>
</evidence>
<keyword evidence="5" id="KW-1133">Transmembrane helix</keyword>
<keyword evidence="7" id="KW-0443">Lipid metabolism</keyword>
<evidence type="ECO:0000256" key="3">
    <source>
        <dbReference type="ARBA" id="ARBA00022692"/>
    </source>
</evidence>
<dbReference type="GO" id="GO:0016020">
    <property type="term" value="C:membrane"/>
    <property type="evidence" value="ECO:0007669"/>
    <property type="project" value="UniProtKB-SubCell"/>
</dbReference>
<keyword evidence="8" id="KW-0472">Membrane</keyword>
<dbReference type="STRING" id="131310.A0A0N5A6P0"/>
<comment type="function">
    <text evidence="9">Catalyzes the reduction of all-trans-retinal to all-trans-retinol in the presence of NADPH.</text>
</comment>
<dbReference type="Proteomes" id="UP000038045">
    <property type="component" value="Unplaced"/>
</dbReference>
<evidence type="ECO:0000256" key="5">
    <source>
        <dbReference type="ARBA" id="ARBA00022989"/>
    </source>
</evidence>
<dbReference type="PRINTS" id="PR00080">
    <property type="entry name" value="SDRFAMILY"/>
</dbReference>
<dbReference type="PANTHER" id="PTHR24322">
    <property type="entry name" value="PKSB"/>
    <property type="match status" value="1"/>
</dbReference>
<comment type="subcellular location">
    <subcellularLocation>
        <location evidence="1">Membrane</location>
        <topology evidence="1">Multi-pass membrane protein</topology>
    </subcellularLocation>
</comment>
<evidence type="ECO:0000256" key="10">
    <source>
        <dbReference type="ARBA" id="ARBA00068717"/>
    </source>
</evidence>
<dbReference type="FunFam" id="3.40.50.720:FF:000131">
    <property type="entry name" value="Short-chain dehydrogenase/reductase 3"/>
    <property type="match status" value="1"/>
</dbReference>
<dbReference type="CDD" id="cd05339">
    <property type="entry name" value="17beta-HSDXI-like_SDR_c"/>
    <property type="match status" value="1"/>
</dbReference>
<dbReference type="PRINTS" id="PR00081">
    <property type="entry name" value="GDHRDH"/>
</dbReference>
<dbReference type="InterPro" id="IPR036291">
    <property type="entry name" value="NAD(P)-bd_dom_sf"/>
</dbReference>
<accession>A0A0N5A6P0</accession>
<keyword evidence="6" id="KW-0560">Oxidoreductase</keyword>
<reference evidence="14" key="1">
    <citation type="submission" date="2017-02" db="UniProtKB">
        <authorList>
            <consortium name="WormBaseParasite"/>
        </authorList>
    </citation>
    <scope>IDENTIFICATION</scope>
</reference>